<accession>A0AAU9ISE9</accession>
<organism evidence="1 2">
    <name type="scientific">Blepharisma stoltei</name>
    <dbReference type="NCBI Taxonomy" id="1481888"/>
    <lineage>
        <taxon>Eukaryota</taxon>
        <taxon>Sar</taxon>
        <taxon>Alveolata</taxon>
        <taxon>Ciliophora</taxon>
        <taxon>Postciliodesmatophora</taxon>
        <taxon>Heterotrichea</taxon>
        <taxon>Heterotrichida</taxon>
        <taxon>Blepharismidae</taxon>
        <taxon>Blepharisma</taxon>
    </lineage>
</organism>
<comment type="caution">
    <text evidence="1">The sequence shown here is derived from an EMBL/GenBank/DDBJ whole genome shotgun (WGS) entry which is preliminary data.</text>
</comment>
<evidence type="ECO:0000313" key="2">
    <source>
        <dbReference type="Proteomes" id="UP001162131"/>
    </source>
</evidence>
<proteinExistence type="predicted"/>
<protein>
    <submittedName>
        <fullName evidence="1">Uncharacterized protein</fullName>
    </submittedName>
</protein>
<evidence type="ECO:0000313" key="1">
    <source>
        <dbReference type="EMBL" id="CAG9317403.1"/>
    </source>
</evidence>
<dbReference type="Proteomes" id="UP001162131">
    <property type="component" value="Unassembled WGS sequence"/>
</dbReference>
<dbReference type="AlphaFoldDB" id="A0AAU9ISE9"/>
<sequence>MSSCFSFFLCRRKKSQDLSYRKPSKKNKSIDQNTVKLHYDSKISTLMDQPPKLRASFPCLNSYHSTSIASHRSSIAVKNSAKFLPLIQSSERTETSNCEYTINTNSQRISTDSAINGVPLAQKSRAATLANINSVTWSKRYSNENPLTNYNSPFVSNSATHKPKIVPTTPENFLRRKLFPKISNNNDAQLFNQNSNKQFNFDMNIDEFDGESSNSLVNL</sequence>
<gene>
    <name evidence="1" type="ORF">BSTOLATCC_MIC18654</name>
</gene>
<keyword evidence="2" id="KW-1185">Reference proteome</keyword>
<name>A0AAU9ISE9_9CILI</name>
<reference evidence="1" key="1">
    <citation type="submission" date="2021-09" db="EMBL/GenBank/DDBJ databases">
        <authorList>
            <consortium name="AG Swart"/>
            <person name="Singh M."/>
            <person name="Singh A."/>
            <person name="Seah K."/>
            <person name="Emmerich C."/>
        </authorList>
    </citation>
    <scope>NUCLEOTIDE SEQUENCE</scope>
    <source>
        <strain evidence="1">ATCC30299</strain>
    </source>
</reference>
<dbReference type="EMBL" id="CAJZBQ010000018">
    <property type="protein sequence ID" value="CAG9317403.1"/>
    <property type="molecule type" value="Genomic_DNA"/>
</dbReference>